<dbReference type="EMBL" id="BAABAT010000019">
    <property type="protein sequence ID" value="GAA4254764.1"/>
    <property type="molecule type" value="Genomic_DNA"/>
</dbReference>
<evidence type="ECO:0000256" key="1">
    <source>
        <dbReference type="SAM" id="MobiDB-lite"/>
    </source>
</evidence>
<keyword evidence="3" id="KW-1185">Reference proteome</keyword>
<organism evidence="2 3">
    <name type="scientific">Dactylosporangium darangshiense</name>
    <dbReference type="NCBI Taxonomy" id="579108"/>
    <lineage>
        <taxon>Bacteria</taxon>
        <taxon>Bacillati</taxon>
        <taxon>Actinomycetota</taxon>
        <taxon>Actinomycetes</taxon>
        <taxon>Micromonosporales</taxon>
        <taxon>Micromonosporaceae</taxon>
        <taxon>Dactylosporangium</taxon>
    </lineage>
</organism>
<protein>
    <submittedName>
        <fullName evidence="2">Uncharacterized protein</fullName>
    </submittedName>
</protein>
<gene>
    <name evidence="2" type="ORF">GCM10022255_060750</name>
</gene>
<evidence type="ECO:0000313" key="2">
    <source>
        <dbReference type="EMBL" id="GAA4254764.1"/>
    </source>
</evidence>
<comment type="caution">
    <text evidence="2">The sequence shown here is derived from an EMBL/GenBank/DDBJ whole genome shotgun (WGS) entry which is preliminary data.</text>
</comment>
<proteinExistence type="predicted"/>
<accession>A0ABP8DFI6</accession>
<name>A0ABP8DFI6_9ACTN</name>
<feature type="region of interest" description="Disordered" evidence="1">
    <location>
        <begin position="1"/>
        <end position="75"/>
    </location>
</feature>
<evidence type="ECO:0000313" key="3">
    <source>
        <dbReference type="Proteomes" id="UP001500620"/>
    </source>
</evidence>
<dbReference type="Proteomes" id="UP001500620">
    <property type="component" value="Unassembled WGS sequence"/>
</dbReference>
<reference evidence="3" key="1">
    <citation type="journal article" date="2019" name="Int. J. Syst. Evol. Microbiol.">
        <title>The Global Catalogue of Microorganisms (GCM) 10K type strain sequencing project: providing services to taxonomists for standard genome sequencing and annotation.</title>
        <authorList>
            <consortium name="The Broad Institute Genomics Platform"/>
            <consortium name="The Broad Institute Genome Sequencing Center for Infectious Disease"/>
            <person name="Wu L."/>
            <person name="Ma J."/>
        </authorList>
    </citation>
    <scope>NUCLEOTIDE SEQUENCE [LARGE SCALE GENOMIC DNA]</scope>
    <source>
        <strain evidence="3">JCM 17441</strain>
    </source>
</reference>
<dbReference type="RefSeq" id="WP_345131770.1">
    <property type="nucleotide sequence ID" value="NZ_BAABAT010000019.1"/>
</dbReference>
<sequence length="75" mass="8156">MDHHSLESESDEYVARHSTIGSGAAGRATDGEIDETLEEERLSQWTPPDATPPESATTPPDMTEMPDPDGSHHKI</sequence>